<dbReference type="EMBL" id="BJLF01000014">
    <property type="protein sequence ID" value="GEA51909.1"/>
    <property type="molecule type" value="Genomic_DNA"/>
</dbReference>
<sequence>MLLSACVTSTPERENNFAVGVVSSGDFQFISKNMSTYAWHPNSGKAFIEEKDQEQSLRQVFDKAIENELAKKGYFRVELSQSPDFVVGYGLALESQLSDDMLFSKTQLSTGIPADDFHNSDEKGSLVIFMFNFPLLEPKWRALAQSGADLERDPEEHQQQISRYVDTILREMPTAN</sequence>
<reference evidence="2 3" key="1">
    <citation type="submission" date="2019-06" db="EMBL/GenBank/DDBJ databases">
        <title>Whole genome shotgun sequence of Vibrio inusitatus NBRC 102082.</title>
        <authorList>
            <person name="Hosoyama A."/>
            <person name="Uohara A."/>
            <person name="Ohji S."/>
            <person name="Ichikawa N."/>
        </authorList>
    </citation>
    <scope>NUCLEOTIDE SEQUENCE [LARGE SCALE GENOMIC DNA]</scope>
    <source>
        <strain evidence="2 3">NBRC 102082</strain>
    </source>
</reference>
<dbReference type="Pfam" id="PF13590">
    <property type="entry name" value="DUF4136"/>
    <property type="match status" value="1"/>
</dbReference>
<keyword evidence="3" id="KW-1185">Reference proteome</keyword>
<gene>
    <name evidence="2" type="ORF">VIN01S_27130</name>
</gene>
<organism evidence="2 3">
    <name type="scientific">Vibrio inusitatus NBRC 102082</name>
    <dbReference type="NCBI Taxonomy" id="1219070"/>
    <lineage>
        <taxon>Bacteria</taxon>
        <taxon>Pseudomonadati</taxon>
        <taxon>Pseudomonadota</taxon>
        <taxon>Gammaproteobacteria</taxon>
        <taxon>Vibrionales</taxon>
        <taxon>Vibrionaceae</taxon>
        <taxon>Vibrio</taxon>
    </lineage>
</organism>
<feature type="domain" description="DUF4136" evidence="1">
    <location>
        <begin position="31"/>
        <end position="173"/>
    </location>
</feature>
<proteinExistence type="predicted"/>
<dbReference type="InterPro" id="IPR025411">
    <property type="entry name" value="DUF4136"/>
</dbReference>
<comment type="caution">
    <text evidence="2">The sequence shown here is derived from an EMBL/GenBank/DDBJ whole genome shotgun (WGS) entry which is preliminary data.</text>
</comment>
<evidence type="ECO:0000313" key="2">
    <source>
        <dbReference type="EMBL" id="GEA51909.1"/>
    </source>
</evidence>
<dbReference type="Gene3D" id="3.30.160.670">
    <property type="match status" value="1"/>
</dbReference>
<dbReference type="AlphaFoldDB" id="A0A4Y3HXK8"/>
<evidence type="ECO:0000259" key="1">
    <source>
        <dbReference type="Pfam" id="PF13590"/>
    </source>
</evidence>
<evidence type="ECO:0000313" key="3">
    <source>
        <dbReference type="Proteomes" id="UP000318717"/>
    </source>
</evidence>
<protein>
    <recommendedName>
        <fullName evidence="1">DUF4136 domain-containing protein</fullName>
    </recommendedName>
</protein>
<accession>A0A4Y3HXK8</accession>
<dbReference type="Proteomes" id="UP000318717">
    <property type="component" value="Unassembled WGS sequence"/>
</dbReference>
<name>A0A4Y3HXK8_9VIBR</name>